<comment type="caution">
    <text evidence="15">The sequence shown here is derived from an EMBL/GenBank/DDBJ whole genome shotgun (WGS) entry which is preliminary data.</text>
</comment>
<evidence type="ECO:0000259" key="14">
    <source>
        <dbReference type="Pfam" id="PF00593"/>
    </source>
</evidence>
<keyword evidence="5 12" id="KW-0812">Transmembrane</keyword>
<dbReference type="SUPFAM" id="SSF56935">
    <property type="entry name" value="Porins"/>
    <property type="match status" value="1"/>
</dbReference>
<keyword evidence="4" id="KW-0410">Iron transport</keyword>
<evidence type="ECO:0000256" key="9">
    <source>
        <dbReference type="ARBA" id="ARBA00023077"/>
    </source>
</evidence>
<keyword evidence="3 12" id="KW-1134">Transmembrane beta strand</keyword>
<protein>
    <submittedName>
        <fullName evidence="15">TonB-dependent receptor</fullName>
    </submittedName>
</protein>
<feature type="domain" description="TonB-dependent receptor-like beta-barrel" evidence="14">
    <location>
        <begin position="301"/>
        <end position="754"/>
    </location>
</feature>
<dbReference type="Pfam" id="PF00593">
    <property type="entry name" value="TonB_dep_Rec_b-barrel"/>
    <property type="match status" value="1"/>
</dbReference>
<accession>A0A845U7F0</accession>
<keyword evidence="2 12" id="KW-0813">Transport</keyword>
<dbReference type="RefSeq" id="WP_163098770.1">
    <property type="nucleotide sequence ID" value="NZ_CP127523.1"/>
</dbReference>
<dbReference type="InterPro" id="IPR036942">
    <property type="entry name" value="Beta-barrel_TonB_sf"/>
</dbReference>
<reference evidence="15" key="1">
    <citation type="submission" date="2019-11" db="EMBL/GenBank/DDBJ databases">
        <title>Acidithiobacillus ferrianus sp. nov.: a facultatively anaerobic and extremely acidophilic chemolithoautotroph.</title>
        <authorList>
            <person name="Norris P.R."/>
            <person name="Falagan C."/>
            <person name="Moya-Beltran A."/>
            <person name="Castro M."/>
            <person name="Quatrini R."/>
            <person name="Johnson D.B."/>
        </authorList>
    </citation>
    <scope>NUCLEOTIDE SEQUENCE [LARGE SCALE GENOMIC DNA]</scope>
    <source>
        <strain evidence="15">MG</strain>
    </source>
</reference>
<keyword evidence="6 13" id="KW-0732">Signal</keyword>
<dbReference type="InterPro" id="IPR039426">
    <property type="entry name" value="TonB-dep_rcpt-like"/>
</dbReference>
<dbReference type="Gene3D" id="2.40.170.20">
    <property type="entry name" value="TonB-dependent receptor, beta-barrel domain"/>
    <property type="match status" value="1"/>
</dbReference>
<comment type="similarity">
    <text evidence="12">Belongs to the TonB-dependent receptor family.</text>
</comment>
<evidence type="ECO:0000256" key="3">
    <source>
        <dbReference type="ARBA" id="ARBA00022452"/>
    </source>
</evidence>
<evidence type="ECO:0000256" key="11">
    <source>
        <dbReference type="ARBA" id="ARBA00023237"/>
    </source>
</evidence>
<feature type="signal peptide" evidence="13">
    <location>
        <begin position="1"/>
        <end position="29"/>
    </location>
</feature>
<name>A0A845U7F0_9PROT</name>
<evidence type="ECO:0000256" key="6">
    <source>
        <dbReference type="ARBA" id="ARBA00022729"/>
    </source>
</evidence>
<dbReference type="PANTHER" id="PTHR32552">
    <property type="entry name" value="FERRICHROME IRON RECEPTOR-RELATED"/>
    <property type="match status" value="1"/>
</dbReference>
<dbReference type="GO" id="GO:0015344">
    <property type="term" value="F:siderophore uptake transmembrane transporter activity"/>
    <property type="evidence" value="ECO:0007669"/>
    <property type="project" value="TreeGrafter"/>
</dbReference>
<keyword evidence="15" id="KW-0675">Receptor</keyword>
<evidence type="ECO:0000313" key="15">
    <source>
        <dbReference type="EMBL" id="NDU43592.1"/>
    </source>
</evidence>
<evidence type="ECO:0000256" key="5">
    <source>
        <dbReference type="ARBA" id="ARBA00022692"/>
    </source>
</evidence>
<evidence type="ECO:0000256" key="10">
    <source>
        <dbReference type="ARBA" id="ARBA00023136"/>
    </source>
</evidence>
<gene>
    <name evidence="15" type="ORF">GL267_13455</name>
</gene>
<evidence type="ECO:0000256" key="12">
    <source>
        <dbReference type="PROSITE-ProRule" id="PRU01360"/>
    </source>
</evidence>
<evidence type="ECO:0000256" key="7">
    <source>
        <dbReference type="ARBA" id="ARBA00023004"/>
    </source>
</evidence>
<dbReference type="EMBL" id="WNJL01000037">
    <property type="protein sequence ID" value="NDU43592.1"/>
    <property type="molecule type" value="Genomic_DNA"/>
</dbReference>
<dbReference type="GO" id="GO:0009279">
    <property type="term" value="C:cell outer membrane"/>
    <property type="evidence" value="ECO:0007669"/>
    <property type="project" value="UniProtKB-SubCell"/>
</dbReference>
<feature type="chain" id="PRO_5032361611" evidence="13">
    <location>
        <begin position="30"/>
        <end position="797"/>
    </location>
</feature>
<evidence type="ECO:0000256" key="4">
    <source>
        <dbReference type="ARBA" id="ARBA00022496"/>
    </source>
</evidence>
<keyword evidence="9" id="KW-0798">TonB box</keyword>
<evidence type="ECO:0000256" key="1">
    <source>
        <dbReference type="ARBA" id="ARBA00004571"/>
    </source>
</evidence>
<dbReference type="AlphaFoldDB" id="A0A845U7F0"/>
<dbReference type="PROSITE" id="PS52016">
    <property type="entry name" value="TONB_DEPENDENT_REC_3"/>
    <property type="match status" value="1"/>
</dbReference>
<proteinExistence type="inferred from homology"/>
<sequence>MSQKNKPQPALALAVITTAVLLYAGDANAQTKPIQPTKGNYVGNVKKTAKNPEKKKTAGSSFSSKLLTNDQIFNSTQSVARVTSKQAKIFGPNASSTAALSIQPGVYLSGPDGTGVSNRSTISIRGIQVGVTSYSGNLEYNGITGLFDGIPIQNLDEGKSFHTVETPIGSLISGINTIYGPGNPRSRWFDSIGGTINFLPVQPSRHAKAKAAFSYGSFGSKIVSASADTGRFDGWSAVIAGAYAHGHSFRTGSYLPNHSEELFFKLRKHYHGNSYSFGAYYVDAKSYRPNQIPLSPIPGVTLSGLPNGTPYSQSSTGFYSTLPTSVWHKIDQDHMFLLYGRQRLKIASNVNLTNEMWYRNSVLNHYGVNNFYPPNSNSGAEVTYWHTNTYGDKLDFGVHLPMNRVAFGGYVIAGNTYVNGFGGNSLTGNPIPGIDGNPYPGNPTSITNHNYVETYASGFLQDRITPLPGLTIVPGLDFMDFQTHFFQNAPSIAAEYPNASYSTSPSLAKEYQRWEPSFGVNYKLLSNIAIYGNYSVTYQNPTAGNFNAAAGPLTELGTLYPVKSDDYEAGVKFHQKGFLGLDDVFADANYFHDQLSNETIPVTSPTNPLYTIFSYGNAILNGVNLSLDAKINHNWSMFSNVGFIHAYYTQYFSTADNQSYNGAPVSATPDVTANIGVTYSKYLNFVRSRVSATIFDQYYGAQFIFNNNDGAPSFHQKIGGYNVVNMELDARTSALNGLIPGIRYTAFSLNVTNLFNREYNSTADITGGGYFNTNTAGYEIVNPGAPRAVFGTLSFAF</sequence>
<keyword evidence="7" id="KW-0408">Iron</keyword>
<keyword evidence="8" id="KW-0406">Ion transport</keyword>
<keyword evidence="11 12" id="KW-0998">Cell outer membrane</keyword>
<evidence type="ECO:0000256" key="2">
    <source>
        <dbReference type="ARBA" id="ARBA00022448"/>
    </source>
</evidence>
<evidence type="ECO:0000256" key="13">
    <source>
        <dbReference type="SAM" id="SignalP"/>
    </source>
</evidence>
<dbReference type="InterPro" id="IPR000531">
    <property type="entry name" value="Beta-barrel_TonB"/>
</dbReference>
<comment type="subcellular location">
    <subcellularLocation>
        <location evidence="1 12">Cell outer membrane</location>
        <topology evidence="1 12">Multi-pass membrane protein</topology>
    </subcellularLocation>
</comment>
<keyword evidence="10 12" id="KW-0472">Membrane</keyword>
<dbReference type="PANTHER" id="PTHR32552:SF68">
    <property type="entry name" value="FERRICHROME OUTER MEMBRANE TRANSPORTER_PHAGE RECEPTOR"/>
    <property type="match status" value="1"/>
</dbReference>
<evidence type="ECO:0000256" key="8">
    <source>
        <dbReference type="ARBA" id="ARBA00023065"/>
    </source>
</evidence>
<organism evidence="15">
    <name type="scientific">Acidithiobacillus ferrianus</name>
    <dbReference type="NCBI Taxonomy" id="2678518"/>
    <lineage>
        <taxon>Bacteria</taxon>
        <taxon>Pseudomonadati</taxon>
        <taxon>Pseudomonadota</taxon>
        <taxon>Acidithiobacillia</taxon>
        <taxon>Acidithiobacillales</taxon>
        <taxon>Acidithiobacillaceae</taxon>
        <taxon>Acidithiobacillus</taxon>
    </lineage>
</organism>